<dbReference type="AlphaFoldDB" id="A0A1V4SR56"/>
<gene>
    <name evidence="6" type="ORF">CLHUN_01760</name>
</gene>
<dbReference type="Pfam" id="PF00145">
    <property type="entry name" value="DNA_methylase"/>
    <property type="match status" value="2"/>
</dbReference>
<dbReference type="InterPro" id="IPR001525">
    <property type="entry name" value="C5_MeTfrase"/>
</dbReference>
<keyword evidence="3" id="KW-0808">Transferase</keyword>
<keyword evidence="5" id="KW-0680">Restriction system</keyword>
<keyword evidence="7" id="KW-1185">Reference proteome</keyword>
<dbReference type="Gene3D" id="3.40.50.150">
    <property type="entry name" value="Vaccinia Virus protein VP39"/>
    <property type="match status" value="1"/>
</dbReference>
<dbReference type="REBASE" id="200256">
    <property type="entry name" value="M.Chu14427ORF1760P"/>
</dbReference>
<name>A0A1V4SR56_RUMHU</name>
<dbReference type="STRING" id="48256.CLHUN_01760"/>
<dbReference type="PANTHER" id="PTHR10629:SF52">
    <property type="entry name" value="DNA (CYTOSINE-5)-METHYLTRANSFERASE 1"/>
    <property type="match status" value="1"/>
</dbReference>
<protein>
    <recommendedName>
        <fullName evidence="1">DNA (cytosine-5-)-methyltransferase</fullName>
        <ecNumber evidence="1">2.1.1.37</ecNumber>
    </recommendedName>
</protein>
<evidence type="ECO:0000313" key="7">
    <source>
        <dbReference type="Proteomes" id="UP000191554"/>
    </source>
</evidence>
<evidence type="ECO:0000256" key="3">
    <source>
        <dbReference type="ARBA" id="ARBA00022679"/>
    </source>
</evidence>
<dbReference type="GO" id="GO:0003677">
    <property type="term" value="F:DNA binding"/>
    <property type="evidence" value="ECO:0007669"/>
    <property type="project" value="TreeGrafter"/>
</dbReference>
<proteinExistence type="predicted"/>
<dbReference type="Proteomes" id="UP000191554">
    <property type="component" value="Unassembled WGS sequence"/>
</dbReference>
<dbReference type="GO" id="GO:0009307">
    <property type="term" value="P:DNA restriction-modification system"/>
    <property type="evidence" value="ECO:0007669"/>
    <property type="project" value="UniProtKB-KW"/>
</dbReference>
<dbReference type="InterPro" id="IPR029063">
    <property type="entry name" value="SAM-dependent_MTases_sf"/>
</dbReference>
<evidence type="ECO:0000313" key="6">
    <source>
        <dbReference type="EMBL" id="OPX46360.1"/>
    </source>
</evidence>
<accession>A0A1V4SR56</accession>
<dbReference type="SUPFAM" id="SSF53335">
    <property type="entry name" value="S-adenosyl-L-methionine-dependent methyltransferases"/>
    <property type="match status" value="2"/>
</dbReference>
<keyword evidence="2 6" id="KW-0489">Methyltransferase</keyword>
<evidence type="ECO:0000256" key="2">
    <source>
        <dbReference type="ARBA" id="ARBA00022603"/>
    </source>
</evidence>
<dbReference type="GO" id="GO:0044027">
    <property type="term" value="P:negative regulation of gene expression via chromosomal CpG island methylation"/>
    <property type="evidence" value="ECO:0007669"/>
    <property type="project" value="TreeGrafter"/>
</dbReference>
<dbReference type="Gene3D" id="3.90.120.10">
    <property type="entry name" value="DNA Methylase, subunit A, domain 2"/>
    <property type="match status" value="1"/>
</dbReference>
<dbReference type="PANTHER" id="PTHR10629">
    <property type="entry name" value="CYTOSINE-SPECIFIC METHYLTRANSFERASE"/>
    <property type="match status" value="1"/>
</dbReference>
<evidence type="ECO:0000256" key="1">
    <source>
        <dbReference type="ARBA" id="ARBA00011975"/>
    </source>
</evidence>
<dbReference type="GO" id="GO:0003886">
    <property type="term" value="F:DNA (cytosine-5-)-methyltransferase activity"/>
    <property type="evidence" value="ECO:0007669"/>
    <property type="project" value="UniProtKB-EC"/>
</dbReference>
<dbReference type="EMBL" id="MZGX01000001">
    <property type="protein sequence ID" value="OPX46360.1"/>
    <property type="molecule type" value="Genomic_DNA"/>
</dbReference>
<keyword evidence="4" id="KW-0949">S-adenosyl-L-methionine</keyword>
<organism evidence="6 7">
    <name type="scientific">Ruminiclostridium hungatei</name>
    <name type="common">Clostridium hungatei</name>
    <dbReference type="NCBI Taxonomy" id="48256"/>
    <lineage>
        <taxon>Bacteria</taxon>
        <taxon>Bacillati</taxon>
        <taxon>Bacillota</taxon>
        <taxon>Clostridia</taxon>
        <taxon>Eubacteriales</taxon>
        <taxon>Oscillospiraceae</taxon>
        <taxon>Ruminiclostridium</taxon>
    </lineage>
</organism>
<comment type="caution">
    <text evidence="6">The sequence shown here is derived from an EMBL/GenBank/DDBJ whole genome shotgun (WGS) entry which is preliminary data.</text>
</comment>
<sequence>MNLTDKEMKLYVAAFCCGAGGQTLGLKQSQNEYKGIAGGFEMLAGYDNDPTVIKNYERITGSKGICADLFTREQFVLFHGEEPGPEWEELTAAKVREQCGKTPDVVVMSPPCKGFSRLLQLPERVFDLVLEAWFDDLPAILLMENVPGIRDKGRGIETLKKIKRKLALRGYVFHEDLYDCGDWGGLGQHRVRYLLIARLPDKVPDFVFQPPKLPLKSIGDILGPLPMPGDMEKGGKMHRIPNLAWRTWERLALIPAGKDWRALENFGRDQWKGAWRIVPWDEPSNAVTSSTKGVGQSTGVSAVADPRIEFVQGYGNKYRVVSADEPSPTVTGSRLGSGAPIYADPNIQRFAESFGTDLLGEIEDNDIEPESIGPKVPKFAANSSKVQSWDEPSGTVIGGAGVSNGALNVADPRIEHPTWRRTQIRKVQEWDKPSGTITGSSNPSGAGSGIIADPRLKCDARPGAYGVQNWDDTSVTLTSSMDVHNFPAAVSDPRLNERNGRYPGTYKVIPWEEPSTTVIGQTDIQSGALNVADPRKWSGAGNYGVMDWGEPAKTVTASGDIHAGAAAVADPRIPEPDDRGIYIIIAADGTWHRPITTYEMAMLQGFPRTMRDGTPFELIDCSDGKAREYIGNAVPVQTATAIGNALLQTLMPNMLGDVHWGFSNLKIWVKNKFDEVRRYFDEDSN</sequence>
<dbReference type="InterPro" id="IPR050390">
    <property type="entry name" value="C5-Methyltransferase"/>
</dbReference>
<reference evidence="6 7" key="1">
    <citation type="submission" date="2017-03" db="EMBL/GenBank/DDBJ databases">
        <title>Genome sequence of Clostridium hungatei DSM 14427.</title>
        <authorList>
            <person name="Poehlein A."/>
            <person name="Daniel R."/>
        </authorList>
    </citation>
    <scope>NUCLEOTIDE SEQUENCE [LARGE SCALE GENOMIC DNA]</scope>
    <source>
        <strain evidence="6 7">DSM 14427</strain>
    </source>
</reference>
<dbReference type="GO" id="GO:0032259">
    <property type="term" value="P:methylation"/>
    <property type="evidence" value="ECO:0007669"/>
    <property type="project" value="UniProtKB-KW"/>
</dbReference>
<dbReference type="EC" id="2.1.1.37" evidence="1"/>
<evidence type="ECO:0000256" key="5">
    <source>
        <dbReference type="ARBA" id="ARBA00022747"/>
    </source>
</evidence>
<evidence type="ECO:0000256" key="4">
    <source>
        <dbReference type="ARBA" id="ARBA00022691"/>
    </source>
</evidence>